<gene>
    <name evidence="2" type="primary">PCED1B</name>
    <name evidence="3 5 6 7" type="synonym">Pced1b</name>
</gene>
<evidence type="ECO:0000313" key="4">
    <source>
        <dbReference type="Proteomes" id="UP001732720"/>
    </source>
</evidence>
<dbReference type="RefSeq" id="XP_073939329.1">
    <property type="nucleotide sequence ID" value="XM_074083228.1"/>
</dbReference>
<dbReference type="Gene3D" id="3.40.50.1110">
    <property type="entry name" value="SGNH hydrolase"/>
    <property type="match status" value="1"/>
</dbReference>
<reference evidence="3" key="2">
    <citation type="submission" date="2023-09" db="UniProtKB">
        <authorList>
            <consortium name="Ensembl"/>
        </authorList>
    </citation>
    <scope>IDENTIFICATION</scope>
</reference>
<protein>
    <submittedName>
        <fullName evidence="2 5">PC-esterase domain-containing protein 1B</fullName>
    </submittedName>
</protein>
<evidence type="ECO:0000256" key="1">
    <source>
        <dbReference type="ARBA" id="ARBA00037957"/>
    </source>
</evidence>
<reference evidence="5 6" key="3">
    <citation type="submission" date="2025-04" db="UniProtKB">
        <authorList>
            <consortium name="RefSeq"/>
        </authorList>
    </citation>
    <scope>IDENTIFICATION</scope>
    <source>
        <tissue evidence="5 6">Leukocyte</tissue>
    </source>
</reference>
<evidence type="ECO:0000313" key="5">
    <source>
        <dbReference type="RefSeq" id="XP_020040597.1"/>
    </source>
</evidence>
<keyword evidence="4" id="KW-1185">Reference proteome</keyword>
<dbReference type="RefSeq" id="XP_073939331.1">
    <property type="nucleotide sequence ID" value="XM_074083230.1"/>
</dbReference>
<dbReference type="KEGG" id="ccan:109700021"/>
<organism evidence="2">
    <name type="scientific">Castor canadensis</name>
    <name type="common">American beaver</name>
    <dbReference type="NCBI Taxonomy" id="51338"/>
    <lineage>
        <taxon>Eukaryota</taxon>
        <taxon>Metazoa</taxon>
        <taxon>Chordata</taxon>
        <taxon>Craniata</taxon>
        <taxon>Vertebrata</taxon>
        <taxon>Euteleostomi</taxon>
        <taxon>Mammalia</taxon>
        <taxon>Eutheria</taxon>
        <taxon>Euarchontoglires</taxon>
        <taxon>Glires</taxon>
        <taxon>Rodentia</taxon>
        <taxon>Castorimorpha</taxon>
        <taxon>Castoridae</taxon>
        <taxon>Castor</taxon>
    </lineage>
</organism>
<dbReference type="OrthoDB" id="9975373at2759"/>
<dbReference type="RefSeq" id="XP_073939333.1">
    <property type="nucleotide sequence ID" value="XM_074083232.1"/>
</dbReference>
<dbReference type="RefSeq" id="XP_020040600.1">
    <property type="nucleotide sequence ID" value="XM_020185011.1"/>
</dbReference>
<dbReference type="RefSeq" id="XP_073939330.1">
    <property type="nucleotide sequence ID" value="XM_074083229.1"/>
</dbReference>
<evidence type="ECO:0000313" key="6">
    <source>
        <dbReference type="RefSeq" id="XP_020040598.1"/>
    </source>
</evidence>
<dbReference type="RefSeq" id="XP_073939327.1">
    <property type="nucleotide sequence ID" value="XM_074083226.1"/>
</dbReference>
<dbReference type="RefSeq" id="XP_020040597.1">
    <property type="nucleotide sequence ID" value="XM_020185008.1"/>
</dbReference>
<accession>A0A250YHX7</accession>
<reference evidence="2" key="1">
    <citation type="journal article" date="2017" name="G3 (Bethesda)">
        <title>De Novo Genome and Transcriptome Assembly of the Canadian Beaver (Castor canadensis).</title>
        <authorList>
            <person name="Lok S."/>
            <person name="Paton T.A."/>
            <person name="Wang Z."/>
            <person name="Kaur G."/>
            <person name="Walker S."/>
            <person name="Yuen R.K."/>
            <person name="Sung W.W."/>
            <person name="Whitney J."/>
            <person name="Buchanan J.A."/>
            <person name="Trost B."/>
            <person name="Singh N."/>
            <person name="Apresto B."/>
            <person name="Chen N."/>
            <person name="Coole M."/>
            <person name="Dawson T.J."/>
            <person name="Ho K.Y."/>
            <person name="Hu Z."/>
            <person name="Pullenayegum S."/>
            <person name="Samler K."/>
            <person name="Shipstone A."/>
            <person name="Tsoi F."/>
            <person name="Wang T."/>
            <person name="Pereira S.L."/>
            <person name="Rostami P."/>
            <person name="Ryan C.A."/>
            <person name="Tong A.H."/>
            <person name="Ng K."/>
            <person name="Sundaravadanam Y."/>
            <person name="Simpson J.T."/>
            <person name="Lim B.K."/>
            <person name="Engstrom M.D."/>
            <person name="Dutton C.J."/>
            <person name="Kerr K.C."/>
            <person name="Franke M."/>
            <person name="Rapley W."/>
            <person name="Wintle R.F."/>
            <person name="Scherer S.W."/>
        </authorList>
    </citation>
    <scope>NUCLEOTIDE SEQUENCE</scope>
    <source>
        <strain evidence="2">Ward</strain>
        <tissue evidence="2">Leukocyte</tissue>
    </source>
</reference>
<dbReference type="RefSeq" id="XP_020040598.1">
    <property type="nucleotide sequence ID" value="XM_020185009.1"/>
</dbReference>
<dbReference type="SUPFAM" id="SSF52266">
    <property type="entry name" value="SGNH hydrolase"/>
    <property type="match status" value="1"/>
</dbReference>
<comment type="similarity">
    <text evidence="1">Belongs to the PC-esterase family.</text>
</comment>
<evidence type="ECO:0000313" key="3">
    <source>
        <dbReference type="Ensembl" id="ENSCCNP00000006206.1"/>
    </source>
</evidence>
<dbReference type="Ensembl" id="ENSCCNT00000008144.1">
    <property type="protein sequence ID" value="ENSCCNP00000006206.1"/>
    <property type="gene ID" value="ENSCCNG00000006546.1"/>
</dbReference>
<dbReference type="CTD" id="91523"/>
<proteinExistence type="inferred from homology"/>
<dbReference type="Proteomes" id="UP001732720">
    <property type="component" value="Chromosome 8"/>
</dbReference>
<evidence type="ECO:0000313" key="2">
    <source>
        <dbReference type="EMBL" id="JAV43144.1"/>
    </source>
</evidence>
<sequence length="423" mass="48672">MVHLLTSEVQQLLHNKFVIILGDSVQRAVYKDLVLLLQKDCLLSLRQLKTKGELTFEQDKLVAGGTFGIMHNGIDYREVREFCSGHHLVRFYFITRVYSDYLEGILQELQSGEHAPDVIVMNSCLWDISRYGPDFWSSYLQNLESLFGRLDQVLPKSCLLVWNTAMPVSEKPRRGSNQPKGQPRAKPADVFKANFYSWEEARKHHFDVLDLNFHFRHFKKYLQDDGVHWNEYAHRKVSHLLLAHVADAWGVELPRRQCAPVGNLINYDPECKQTGQVVKRQPHGDQDLLAFPVPLPLPPPRPRALLPLPPPLPPPLPLPLLPTPQPLPIPLHQVRPPFPLYHHDSNFPSNRVFHSDQFAFQTDFAFGSQPSIPSFPSPCYQQGAPVVHRGFPRYLVEGPYMPWRGRPKRPKRRVPAHPQSRPQ</sequence>
<dbReference type="RefSeq" id="XP_073939334.1">
    <property type="nucleotide sequence ID" value="XM_074083233.1"/>
</dbReference>
<evidence type="ECO:0000313" key="7">
    <source>
        <dbReference type="RefSeq" id="XP_020040600.1"/>
    </source>
</evidence>
<dbReference type="GeneID" id="109700021"/>
<dbReference type="AlphaFoldDB" id="A0A250YHX7"/>
<dbReference type="PANTHER" id="PTHR14469">
    <property type="entry name" value="SARCOMA ANTIGEN NY-SAR-23"/>
    <property type="match status" value="1"/>
</dbReference>
<dbReference type="RefSeq" id="XP_073939332.1">
    <property type="nucleotide sequence ID" value="XM_074083231.1"/>
</dbReference>
<dbReference type="InterPro" id="IPR036514">
    <property type="entry name" value="SGNH_hydro_sf"/>
</dbReference>
<dbReference type="PANTHER" id="PTHR14469:SF1">
    <property type="entry name" value="PC-ESTERASE DOMAIN-CONTAINING PROTEIN 1B"/>
    <property type="match status" value="1"/>
</dbReference>
<dbReference type="EMBL" id="GFFW01001644">
    <property type="protein sequence ID" value="JAV43144.1"/>
    <property type="molecule type" value="Transcribed_RNA"/>
</dbReference>
<name>A0A250YHX7_CASCN</name>